<dbReference type="RefSeq" id="WP_157415000.1">
    <property type="nucleotide sequence ID" value="NZ_BAAAMK010000001.1"/>
</dbReference>
<dbReference type="SUPFAM" id="SSF53474">
    <property type="entry name" value="alpha/beta-Hydrolases"/>
    <property type="match status" value="1"/>
</dbReference>
<feature type="signal peptide" evidence="1">
    <location>
        <begin position="1"/>
        <end position="36"/>
    </location>
</feature>
<dbReference type="PANTHER" id="PTHR37017">
    <property type="entry name" value="AB HYDROLASE-1 DOMAIN-CONTAINING PROTEIN-RELATED"/>
    <property type="match status" value="1"/>
</dbReference>
<evidence type="ECO:0000259" key="2">
    <source>
        <dbReference type="Pfam" id="PF12697"/>
    </source>
</evidence>
<evidence type="ECO:0000256" key="1">
    <source>
        <dbReference type="SAM" id="SignalP"/>
    </source>
</evidence>
<feature type="domain" description="AB hydrolase-1" evidence="2">
    <location>
        <begin position="51"/>
        <end position="272"/>
    </location>
</feature>
<accession>A0ABN2Q1Q9</accession>
<dbReference type="Proteomes" id="UP001499954">
    <property type="component" value="Unassembled WGS sequence"/>
</dbReference>
<dbReference type="GO" id="GO:0016787">
    <property type="term" value="F:hydrolase activity"/>
    <property type="evidence" value="ECO:0007669"/>
    <property type="project" value="UniProtKB-KW"/>
</dbReference>
<dbReference type="Gene3D" id="3.40.50.1820">
    <property type="entry name" value="alpha/beta hydrolase"/>
    <property type="match status" value="1"/>
</dbReference>
<organism evidence="3 4">
    <name type="scientific">Agromyces allii</name>
    <dbReference type="NCBI Taxonomy" id="393607"/>
    <lineage>
        <taxon>Bacteria</taxon>
        <taxon>Bacillati</taxon>
        <taxon>Actinomycetota</taxon>
        <taxon>Actinomycetes</taxon>
        <taxon>Micrococcales</taxon>
        <taxon>Microbacteriaceae</taxon>
        <taxon>Agromyces</taxon>
    </lineage>
</organism>
<proteinExistence type="predicted"/>
<dbReference type="InterPro" id="IPR000073">
    <property type="entry name" value="AB_hydrolase_1"/>
</dbReference>
<evidence type="ECO:0000313" key="3">
    <source>
        <dbReference type="EMBL" id="GAA1940770.1"/>
    </source>
</evidence>
<keyword evidence="3" id="KW-0378">Hydrolase</keyword>
<dbReference type="InterPro" id="IPR006311">
    <property type="entry name" value="TAT_signal"/>
</dbReference>
<protein>
    <submittedName>
        <fullName evidence="3">Alpha/beta hydrolase</fullName>
    </submittedName>
</protein>
<dbReference type="InterPro" id="IPR052897">
    <property type="entry name" value="Sec-Metab_Biosynth_Hydrolase"/>
</dbReference>
<dbReference type="PANTHER" id="PTHR37017:SF11">
    <property type="entry name" value="ESTERASE_LIPASE_THIOESTERASE DOMAIN-CONTAINING PROTEIN"/>
    <property type="match status" value="1"/>
</dbReference>
<sequence>MPTTPASGRRRPLRIALALVGAAALTAVSVALPAAAIESAHRPAPAPKPTVVLVHGAFADSSGWNQVTERLQKRGFTVLAASNPLRGLTTDAEYMKSILATIEGPIVLVGHSYGGAVITNAATGNPNVVSLVYVAAYALDAGERLIDANELGGGHSVLGDHLVIRPYPGAAEGDADGYIDPAFFRELFAADLPKKDTAVMAASQRPAALQALFTPSGEPAWKTIPSWYIVASKDNTIPPQAERAMAARAGSKTTEIRSSHVVMMSHPGEVTDVILDAAK</sequence>
<keyword evidence="1" id="KW-0732">Signal</keyword>
<feature type="chain" id="PRO_5045312017" evidence="1">
    <location>
        <begin position="37"/>
        <end position="279"/>
    </location>
</feature>
<evidence type="ECO:0000313" key="4">
    <source>
        <dbReference type="Proteomes" id="UP001499954"/>
    </source>
</evidence>
<keyword evidence="4" id="KW-1185">Reference proteome</keyword>
<comment type="caution">
    <text evidence="3">The sequence shown here is derived from an EMBL/GenBank/DDBJ whole genome shotgun (WGS) entry which is preliminary data.</text>
</comment>
<reference evidence="3 4" key="1">
    <citation type="journal article" date="2019" name="Int. J. Syst. Evol. Microbiol.">
        <title>The Global Catalogue of Microorganisms (GCM) 10K type strain sequencing project: providing services to taxonomists for standard genome sequencing and annotation.</title>
        <authorList>
            <consortium name="The Broad Institute Genomics Platform"/>
            <consortium name="The Broad Institute Genome Sequencing Center for Infectious Disease"/>
            <person name="Wu L."/>
            <person name="Ma J."/>
        </authorList>
    </citation>
    <scope>NUCLEOTIDE SEQUENCE [LARGE SCALE GENOMIC DNA]</scope>
    <source>
        <strain evidence="3 4">JCM 13584</strain>
    </source>
</reference>
<dbReference type="InterPro" id="IPR029058">
    <property type="entry name" value="AB_hydrolase_fold"/>
</dbReference>
<dbReference type="PROSITE" id="PS51318">
    <property type="entry name" value="TAT"/>
    <property type="match status" value="1"/>
</dbReference>
<gene>
    <name evidence="3" type="ORF">GCM10009717_03840</name>
</gene>
<dbReference type="EMBL" id="BAAAMK010000001">
    <property type="protein sequence ID" value="GAA1940770.1"/>
    <property type="molecule type" value="Genomic_DNA"/>
</dbReference>
<dbReference type="Pfam" id="PF12697">
    <property type="entry name" value="Abhydrolase_6"/>
    <property type="match status" value="1"/>
</dbReference>
<name>A0ABN2Q1Q9_9MICO</name>